<feature type="transmembrane region" description="Helical" evidence="8">
    <location>
        <begin position="21"/>
        <end position="50"/>
    </location>
</feature>
<keyword evidence="4" id="KW-1003">Cell membrane</keyword>
<evidence type="ECO:0000256" key="8">
    <source>
        <dbReference type="SAM" id="Phobius"/>
    </source>
</evidence>
<keyword evidence="6 8" id="KW-1133">Transmembrane helix</keyword>
<evidence type="ECO:0000313" key="9">
    <source>
        <dbReference type="EMBL" id="OXS40401.1"/>
    </source>
</evidence>
<dbReference type="PANTHER" id="PTHR34979">
    <property type="entry name" value="INNER MEMBRANE PROTEIN YGAZ"/>
    <property type="match status" value="1"/>
</dbReference>
<comment type="caution">
    <text evidence="9">The sequence shown here is derived from an EMBL/GenBank/DDBJ whole genome shotgun (WGS) entry which is preliminary data.</text>
</comment>
<dbReference type="GO" id="GO:0005886">
    <property type="term" value="C:plasma membrane"/>
    <property type="evidence" value="ECO:0007669"/>
    <property type="project" value="UniProtKB-SubCell"/>
</dbReference>
<keyword evidence="5 8" id="KW-0812">Transmembrane</keyword>
<sequence length="235" mass="25525">MDAKLDRKTALKDVLPTAFGYVGIGLAFGIVGKASGLSVLELGLMSLIAYGGSAQFIMVSMMLAHSPVLSIVLAAFLVNARMILMSFTTAPYFKADSLLKNILVGSLLTDESFALAMNKLNVTKGQLSFAWFDTINWFAYFTWFFATIAGALLGNFITNPAKLGVDFALVAMFIGLLYLQLISDKSLAFNLQLSVIMLTLGLVFVGMIFIPTKFLVLIVTLITCLLGMVIKHAYF</sequence>
<name>A0A226RLA9_9LACO</name>
<keyword evidence="7 8" id="KW-0472">Membrane</keyword>
<accession>A0A226RLA9</accession>
<evidence type="ECO:0000256" key="6">
    <source>
        <dbReference type="ARBA" id="ARBA00022989"/>
    </source>
</evidence>
<evidence type="ECO:0000256" key="2">
    <source>
        <dbReference type="ARBA" id="ARBA00010735"/>
    </source>
</evidence>
<evidence type="ECO:0000256" key="4">
    <source>
        <dbReference type="ARBA" id="ARBA00022475"/>
    </source>
</evidence>
<dbReference type="AlphaFoldDB" id="A0A226RLA9"/>
<comment type="subcellular location">
    <subcellularLocation>
        <location evidence="1">Cell membrane</location>
        <topology evidence="1">Multi-pass membrane protein</topology>
    </subcellularLocation>
</comment>
<evidence type="ECO:0000256" key="5">
    <source>
        <dbReference type="ARBA" id="ARBA00022692"/>
    </source>
</evidence>
<evidence type="ECO:0000256" key="7">
    <source>
        <dbReference type="ARBA" id="ARBA00023136"/>
    </source>
</evidence>
<dbReference type="EMBL" id="LUGO01000044">
    <property type="protein sequence ID" value="OXS40401.1"/>
    <property type="molecule type" value="Genomic_DNA"/>
</dbReference>
<gene>
    <name evidence="9" type="ORF">AYP69_04755</name>
</gene>
<evidence type="ECO:0000256" key="1">
    <source>
        <dbReference type="ARBA" id="ARBA00004651"/>
    </source>
</evidence>
<dbReference type="PANTHER" id="PTHR34979:SF1">
    <property type="entry name" value="INNER MEMBRANE PROTEIN YGAZ"/>
    <property type="match status" value="1"/>
</dbReference>
<reference evidence="9 10" key="1">
    <citation type="submission" date="2016-03" db="EMBL/GenBank/DDBJ databases">
        <title>Sequencing of Lactobacillus Species from Commercial Turkeys.</title>
        <authorList>
            <person name="Johnson T.J."/>
            <person name="Youmans B.P."/>
            <person name="Case K.A."/>
        </authorList>
    </citation>
    <scope>NUCLEOTIDE SEQUENCE [LARGE SCALE GENOMIC DNA]</scope>
    <source>
        <strain evidence="9 10">UMNLA1</strain>
    </source>
</reference>
<proteinExistence type="inferred from homology"/>
<comment type="similarity">
    <text evidence="2">Belongs to the AzlC family.</text>
</comment>
<feature type="transmembrane region" description="Helical" evidence="8">
    <location>
        <begin position="163"/>
        <end position="181"/>
    </location>
</feature>
<feature type="transmembrane region" description="Helical" evidence="8">
    <location>
        <begin position="187"/>
        <end position="209"/>
    </location>
</feature>
<dbReference type="Pfam" id="PF03591">
    <property type="entry name" value="AzlC"/>
    <property type="match status" value="1"/>
</dbReference>
<evidence type="ECO:0000313" key="10">
    <source>
        <dbReference type="Proteomes" id="UP000215261"/>
    </source>
</evidence>
<dbReference type="GO" id="GO:1903785">
    <property type="term" value="P:L-valine transmembrane transport"/>
    <property type="evidence" value="ECO:0007669"/>
    <property type="project" value="TreeGrafter"/>
</dbReference>
<protein>
    <submittedName>
        <fullName evidence="9">Azaleucine resistance protein AzlC</fullName>
    </submittedName>
</protein>
<dbReference type="RefSeq" id="WP_089144327.1">
    <property type="nucleotide sequence ID" value="NZ_LUGD01000017.1"/>
</dbReference>
<dbReference type="InterPro" id="IPR011606">
    <property type="entry name" value="Brnchd-chn_aa_trnsp_permease"/>
</dbReference>
<organism evidence="9 10">
    <name type="scientific">Ligilactobacillus agilis</name>
    <dbReference type="NCBI Taxonomy" id="1601"/>
    <lineage>
        <taxon>Bacteria</taxon>
        <taxon>Bacillati</taxon>
        <taxon>Bacillota</taxon>
        <taxon>Bacilli</taxon>
        <taxon>Lactobacillales</taxon>
        <taxon>Lactobacillaceae</taxon>
        <taxon>Ligilactobacillus</taxon>
    </lineage>
</organism>
<feature type="transmembrane region" description="Helical" evidence="8">
    <location>
        <begin position="137"/>
        <end position="156"/>
    </location>
</feature>
<feature type="transmembrane region" description="Helical" evidence="8">
    <location>
        <begin position="214"/>
        <end position="234"/>
    </location>
</feature>
<evidence type="ECO:0000256" key="3">
    <source>
        <dbReference type="ARBA" id="ARBA00022448"/>
    </source>
</evidence>
<dbReference type="Proteomes" id="UP000215261">
    <property type="component" value="Unassembled WGS sequence"/>
</dbReference>
<keyword evidence="3" id="KW-0813">Transport</keyword>
<feature type="transmembrane region" description="Helical" evidence="8">
    <location>
        <begin position="56"/>
        <end position="78"/>
    </location>
</feature>